<protein>
    <recommendedName>
        <fullName evidence="2">Bacterial Ig-like domain-containing protein</fullName>
    </recommendedName>
</protein>
<evidence type="ECO:0000313" key="4">
    <source>
        <dbReference type="Proteomes" id="UP000429958"/>
    </source>
</evidence>
<dbReference type="InterPro" id="IPR013783">
    <property type="entry name" value="Ig-like_fold"/>
</dbReference>
<accession>A0A7X2NL97</accession>
<proteinExistence type="predicted"/>
<organism evidence="3 4">
    <name type="scientific">Clostridium porci</name>
    <dbReference type="NCBI Taxonomy" id="2605778"/>
    <lineage>
        <taxon>Bacteria</taxon>
        <taxon>Bacillati</taxon>
        <taxon>Bacillota</taxon>
        <taxon>Clostridia</taxon>
        <taxon>Eubacteriales</taxon>
        <taxon>Clostridiaceae</taxon>
        <taxon>Clostridium</taxon>
    </lineage>
</organism>
<dbReference type="RefSeq" id="WP_154472380.1">
    <property type="nucleotide sequence ID" value="NZ_VUMD01000008.1"/>
</dbReference>
<dbReference type="InterPro" id="IPR032109">
    <property type="entry name" value="Big_3_5"/>
</dbReference>
<evidence type="ECO:0000259" key="2">
    <source>
        <dbReference type="Pfam" id="PF16640"/>
    </source>
</evidence>
<feature type="compositionally biased region" description="Gly residues" evidence="1">
    <location>
        <begin position="644"/>
        <end position="687"/>
    </location>
</feature>
<dbReference type="SUPFAM" id="SSF69360">
    <property type="entry name" value="Cell wall binding repeat"/>
    <property type="match status" value="1"/>
</dbReference>
<dbReference type="Pfam" id="PF16640">
    <property type="entry name" value="Big_3_5"/>
    <property type="match status" value="1"/>
</dbReference>
<evidence type="ECO:0000256" key="1">
    <source>
        <dbReference type="SAM" id="MobiDB-lite"/>
    </source>
</evidence>
<sequence length="839" mass="88492">MENVKKYKGSSWGEPNEIHLFCGHIAESQNQVPAGGGHGEITIRGTDNDLGNIYAGNFLDLGAYDETVESDFTGDATITIEPGTKGNVGRINACGAREDRRGGNPNGMWTGIDSKFKIQGTVDINLNGSFVKQVYGGVDRTAQVTFNTSFSVGDLSLVEIGSLTVGSGSLKPAQLSGNTDITIEAGAELDLSAVIQKDYAFLVKDFTGSDGSGKLVMKDQDKLAITGTIRGVTEFQTDRVRPMDKSTSGYAEDGWPYIAVPAGSPSDSFTFHPYMTQTGMTLTLVGNQWITSLKQGTGGQPSQPQDLAGMNITIEGVYTYNGSAQKPAIIANGKALTEMTDYTIEAYKHSKDGIGQHTNAGTVTVEIRGKGDYTGQATADFRIERAASVLRITEAISEAGQNPQVTLTAVVDKAGGGVSPTGTVVFTNITGSNPPASGFSQALVDGRAIYTQTDLSEQKYTFEADYSGDTNYAPSKTTITFDITILEQIVKEPVTQVPERLKNIYPTISELTETLKKQLVAKGGSGYTEENTKTFDMKLQLSADKGGTWTDATNDNFPKDGVTIELMYGDFAPSGVSGATHDFIVTHMFDDSVNGFAAGQLEYPEVTETEAGIRFTVKGLSPVGIAWKAERQGGEAPDHSSMSDGGGDKTTGGSGGGRTSGGGGGTSGGGGGTSGGGGRTSGGGGYVSGSKAPGVPEPAAAASGRWVKDEAGWRYCYAGGNCETGQTLADSQGNAIEYISWKQIDGVWWAFGANGYLKEGWVIDNASGCWYYIDVNSGMKTGWHKDLKDGFWYYLDPQSGVMRTGSQFIDGAWYNFNSVPQPVGSDASQSGHLPLGALC</sequence>
<feature type="region of interest" description="Disordered" evidence="1">
    <location>
        <begin position="631"/>
        <end position="703"/>
    </location>
</feature>
<keyword evidence="4" id="KW-1185">Reference proteome</keyword>
<name>A0A7X2NL97_9CLOT</name>
<dbReference type="Gene3D" id="2.10.270.10">
    <property type="entry name" value="Cholin Binding"/>
    <property type="match status" value="1"/>
</dbReference>
<dbReference type="AlphaFoldDB" id="A0A7X2NL97"/>
<dbReference type="Proteomes" id="UP000429958">
    <property type="component" value="Unassembled WGS sequence"/>
</dbReference>
<feature type="domain" description="Bacterial Ig-like" evidence="2">
    <location>
        <begin position="401"/>
        <end position="483"/>
    </location>
</feature>
<comment type="caution">
    <text evidence="3">The sequence shown here is derived from an EMBL/GenBank/DDBJ whole genome shotgun (WGS) entry which is preliminary data.</text>
</comment>
<reference evidence="3 4" key="1">
    <citation type="submission" date="2019-08" db="EMBL/GenBank/DDBJ databases">
        <title>In-depth cultivation of the pig gut microbiome towards novel bacterial diversity and tailored functional studies.</title>
        <authorList>
            <person name="Wylensek D."/>
            <person name="Hitch T.C.A."/>
            <person name="Clavel T."/>
        </authorList>
    </citation>
    <scope>NUCLEOTIDE SEQUENCE [LARGE SCALE GENOMIC DNA]</scope>
    <source>
        <strain evidence="3 4">WCA-389-WT-23D1</strain>
    </source>
</reference>
<gene>
    <name evidence="3" type="ORF">FYJ39_10175</name>
</gene>
<dbReference type="Gene3D" id="2.60.40.10">
    <property type="entry name" value="Immunoglobulins"/>
    <property type="match status" value="1"/>
</dbReference>
<evidence type="ECO:0000313" key="3">
    <source>
        <dbReference type="EMBL" id="MSS36934.1"/>
    </source>
</evidence>
<dbReference type="EMBL" id="VUMD01000008">
    <property type="protein sequence ID" value="MSS36934.1"/>
    <property type="molecule type" value="Genomic_DNA"/>
</dbReference>